<dbReference type="SUPFAM" id="SSF46689">
    <property type="entry name" value="Homeodomain-like"/>
    <property type="match status" value="1"/>
</dbReference>
<feature type="domain" description="HTH tetR-type" evidence="3">
    <location>
        <begin position="1"/>
        <end position="46"/>
    </location>
</feature>
<gene>
    <name evidence="4" type="ORF">AVDCRST_MAG56-7891</name>
</gene>
<accession>A0A6J4LUA4</accession>
<dbReference type="SUPFAM" id="SSF48498">
    <property type="entry name" value="Tetracyclin repressor-like, C-terminal domain"/>
    <property type="match status" value="1"/>
</dbReference>
<dbReference type="InterPro" id="IPR036271">
    <property type="entry name" value="Tet_transcr_reg_TetR-rel_C_sf"/>
</dbReference>
<name>A0A6J4LUA4_9SPHI</name>
<feature type="DNA-binding region" description="H-T-H motif" evidence="2">
    <location>
        <begin position="9"/>
        <end position="28"/>
    </location>
</feature>
<dbReference type="InterPro" id="IPR001647">
    <property type="entry name" value="HTH_TetR"/>
</dbReference>
<sequence>MRYGCKSVTMDDIARHLAVSKKTLYQFYKDKDEIITTFARSEFECEKDCMKEIAGEAENAVDEVMRISRHIRQTFSKMNPALLYEMQKYHSEAWQVYADYRQSTVSDHIRGNLQRGIREGLYRDSIDVEILTRLRLEMIQLAFDARLFPPAQFSLVDLQIQIMDLFIRGVATREGLEVLDQYKTKYFTTLPS</sequence>
<keyword evidence="1 2" id="KW-0238">DNA-binding</keyword>
<dbReference type="EMBL" id="CADCTQ010000663">
    <property type="protein sequence ID" value="CAA9341084.1"/>
    <property type="molecule type" value="Genomic_DNA"/>
</dbReference>
<dbReference type="InterPro" id="IPR009057">
    <property type="entry name" value="Homeodomain-like_sf"/>
</dbReference>
<proteinExistence type="predicted"/>
<dbReference type="Pfam" id="PF00440">
    <property type="entry name" value="TetR_N"/>
    <property type="match status" value="1"/>
</dbReference>
<evidence type="ECO:0000256" key="2">
    <source>
        <dbReference type="PROSITE-ProRule" id="PRU00335"/>
    </source>
</evidence>
<dbReference type="AlphaFoldDB" id="A0A6J4LUA4"/>
<evidence type="ECO:0000259" key="3">
    <source>
        <dbReference type="PROSITE" id="PS50977"/>
    </source>
</evidence>
<dbReference type="GO" id="GO:0003677">
    <property type="term" value="F:DNA binding"/>
    <property type="evidence" value="ECO:0007669"/>
    <property type="project" value="UniProtKB-UniRule"/>
</dbReference>
<organism evidence="4">
    <name type="scientific">uncultured Cytophagales bacterium</name>
    <dbReference type="NCBI Taxonomy" id="158755"/>
    <lineage>
        <taxon>Bacteria</taxon>
        <taxon>Pseudomonadati</taxon>
        <taxon>Bacteroidota</taxon>
        <taxon>Sphingobacteriia</taxon>
        <taxon>Sphingobacteriales</taxon>
        <taxon>environmental samples</taxon>
    </lineage>
</organism>
<dbReference type="Gene3D" id="1.10.357.10">
    <property type="entry name" value="Tetracycline Repressor, domain 2"/>
    <property type="match status" value="1"/>
</dbReference>
<protein>
    <submittedName>
        <fullName evidence="4">Transcriptional regulator, AcrR family</fullName>
    </submittedName>
</protein>
<evidence type="ECO:0000313" key="4">
    <source>
        <dbReference type="EMBL" id="CAA9341084.1"/>
    </source>
</evidence>
<dbReference type="PROSITE" id="PS50977">
    <property type="entry name" value="HTH_TETR_2"/>
    <property type="match status" value="1"/>
</dbReference>
<dbReference type="Gene3D" id="1.10.10.60">
    <property type="entry name" value="Homeodomain-like"/>
    <property type="match status" value="1"/>
</dbReference>
<evidence type="ECO:0000256" key="1">
    <source>
        <dbReference type="ARBA" id="ARBA00023125"/>
    </source>
</evidence>
<reference evidence="4" key="1">
    <citation type="submission" date="2020-02" db="EMBL/GenBank/DDBJ databases">
        <authorList>
            <person name="Meier V. D."/>
        </authorList>
    </citation>
    <scope>NUCLEOTIDE SEQUENCE</scope>
    <source>
        <strain evidence="4">AVDCRST_MAG56</strain>
    </source>
</reference>